<dbReference type="PANTHER" id="PTHR48012:SF10">
    <property type="entry name" value="FI20177P1"/>
    <property type="match status" value="1"/>
</dbReference>
<evidence type="ECO:0000259" key="13">
    <source>
        <dbReference type="PROSITE" id="PS50011"/>
    </source>
</evidence>
<dbReference type="Gene3D" id="1.10.510.10">
    <property type="entry name" value="Transferase(Phosphotransferase) domain 1"/>
    <property type="match status" value="1"/>
</dbReference>
<evidence type="ECO:0000256" key="10">
    <source>
        <dbReference type="PROSITE-ProRule" id="PRU10141"/>
    </source>
</evidence>
<feature type="compositionally biased region" description="Acidic residues" evidence="12">
    <location>
        <begin position="1680"/>
        <end position="1699"/>
    </location>
</feature>
<dbReference type="EC" id="2.7.11.1" evidence="2"/>
<evidence type="ECO:0000313" key="17">
    <source>
        <dbReference type="Proteomes" id="UP000195570"/>
    </source>
</evidence>
<dbReference type="Gene3D" id="2.60.120.10">
    <property type="entry name" value="Jelly Rolls"/>
    <property type="match status" value="2"/>
</dbReference>
<evidence type="ECO:0000256" key="3">
    <source>
        <dbReference type="ARBA" id="ARBA00022527"/>
    </source>
</evidence>
<evidence type="ECO:0000256" key="1">
    <source>
        <dbReference type="ARBA" id="ARBA00008874"/>
    </source>
</evidence>
<dbReference type="InterPro" id="IPR035965">
    <property type="entry name" value="PAS-like_dom_sf"/>
</dbReference>
<feature type="domain" description="Protein kinase" evidence="13">
    <location>
        <begin position="1385"/>
        <end position="1648"/>
    </location>
</feature>
<dbReference type="GeneID" id="92374624"/>
<dbReference type="SUPFAM" id="SSF56112">
    <property type="entry name" value="Protein kinase-like (PK-like)"/>
    <property type="match status" value="1"/>
</dbReference>
<feature type="domain" description="Cyclic nucleotide-binding" evidence="14">
    <location>
        <begin position="553"/>
        <end position="675"/>
    </location>
</feature>
<dbReference type="RefSeq" id="XP_067080156.1">
    <property type="nucleotide sequence ID" value="XM_067224055.1"/>
</dbReference>
<dbReference type="InterPro" id="IPR000719">
    <property type="entry name" value="Prot_kinase_dom"/>
</dbReference>
<evidence type="ECO:0000256" key="4">
    <source>
        <dbReference type="ARBA" id="ARBA00022679"/>
    </source>
</evidence>
<dbReference type="PROSITE" id="PS50112">
    <property type="entry name" value="PAS"/>
    <property type="match status" value="1"/>
</dbReference>
<dbReference type="SMART" id="SM00220">
    <property type="entry name" value="S_TKc"/>
    <property type="match status" value="1"/>
</dbReference>
<dbReference type="Gene3D" id="3.30.450.20">
    <property type="entry name" value="PAS domain"/>
    <property type="match status" value="1"/>
</dbReference>
<dbReference type="SUPFAM" id="SSF51206">
    <property type="entry name" value="cAMP-binding domain-like"/>
    <property type="match status" value="2"/>
</dbReference>
<evidence type="ECO:0000256" key="2">
    <source>
        <dbReference type="ARBA" id="ARBA00012513"/>
    </source>
</evidence>
<keyword evidence="11" id="KW-0175">Coiled coil</keyword>
<dbReference type="Pfam" id="PF13426">
    <property type="entry name" value="PAS_9"/>
    <property type="match status" value="1"/>
</dbReference>
<evidence type="ECO:0000256" key="9">
    <source>
        <dbReference type="ARBA" id="ARBA00048679"/>
    </source>
</evidence>
<evidence type="ECO:0000256" key="5">
    <source>
        <dbReference type="ARBA" id="ARBA00022741"/>
    </source>
</evidence>
<feature type="compositionally biased region" description="Polar residues" evidence="12">
    <location>
        <begin position="123"/>
        <end position="140"/>
    </location>
</feature>
<dbReference type="PROSITE" id="PS50042">
    <property type="entry name" value="CNMP_BINDING_3"/>
    <property type="match status" value="1"/>
</dbReference>
<dbReference type="InterPro" id="IPR000014">
    <property type="entry name" value="PAS"/>
</dbReference>
<dbReference type="SMART" id="SM00091">
    <property type="entry name" value="PAS"/>
    <property type="match status" value="1"/>
</dbReference>
<feature type="coiled-coil region" evidence="11">
    <location>
        <begin position="1356"/>
        <end position="1383"/>
    </location>
</feature>
<feature type="domain" description="PAS" evidence="15">
    <location>
        <begin position="796"/>
        <end position="852"/>
    </location>
</feature>
<dbReference type="PROSITE" id="PS50011">
    <property type="entry name" value="PROTEIN_KINASE_DOM"/>
    <property type="match status" value="1"/>
</dbReference>
<evidence type="ECO:0000259" key="14">
    <source>
        <dbReference type="PROSITE" id="PS50042"/>
    </source>
</evidence>
<sequence>MVSKEENANIKKGEESDAYLQERGINNIIENLLHDITKCRPDDHLEFMKEWLATRETGKKEFSDGNEAKQMIESPLEREATVGETSEFISETVPEFAFFQPVKKPSTVSWALGARGVDSSRALFTSSRKSPQPIDSVNTTSSSSGSSALQNNLSVAAQGVSMWVPSAAPLKASPAIPSNPLPLSPTTSEGLVSCGELPSSVKKIIEGVRGLSPADHTAVIAFIDGLANRAATTRLGRRKLSNTRGSFGVNFNVDSCGPTMSEGAVPPCISLLVDDDGNVGGERKLSSVQLQQLVGDALTTSMIATGEIFMEEERAGQLSASTTQGASTLGRRVKKGSNLQLARFTDCFSMSDQILPGSNGGVGSGSGPNDGATDLSQMFSSVDEFAAVPVSFIQQYMQHSRLSSTVSRVDSEYSSGATVSSEDEVSVLRKAFRACKRFSDYSETEIEVLARNAQRLELLAGHTCNFKDSIFYVHSGLLRVENNEGVLRELPAGTFLDAQSCEQLNDAREPLEVRAVSDALVLMLKDEALGTIQENEKKLKKRMFVRCLQKSPLFATVPLKLLKNIANYMHVRTVVQGKVLLRKGEHVDWLSVVISGTVSRVVAGGNGNHEVLPQNKQKGGPSSCAAPYILPPESQSGFEFGELELLFNSPMLTDVVATTPVTLARVCTAFVHSLLPHQIINDMKYAVATNPSAGPLLTIAPDAVRHSVKMFMEHYCQSKRLGGSRLRKRISVSSTGTNSTRGFADSVRCGVLASGAKASGGANNLKVSSAGEIVYAGKCNYYRFPIAALGLGNTVVVAVVSDGTIIRWNDSAERITGFSRQQVLGHSVFSSLTTDSARRSMREQLKLVRNVAGNWNQYVSAGLSSPQVYRFRQASGTHSVGLLLSVIPSSAGSNEDVLLLVGREADNNAMTSYVEDTTRWLNDVLRPQLSAFRKRVCEYEERKWNITLEEGAKLHGYVEACNQLMDRYMRLANLNKHSVDALWKPVRMQNVLRQFLQEVTPHVQRAGNKLTTDVVAGPKGEVFLHVEYVLDVLRGMVLDANKNRPNYHMHIVVEAVLPTTMHQDSTTMPCQGEKSTSCDLAFHSVLDQSRVSLDTPHCTTSQITASEDSIRQRSAHSPRQLSKWPSYMQLIRFIFTISESESGLSMANDNTSGGAATTPSGEVPRSSKIHHSFYAGKECGDLVAAMGGEVFSEQRGMNGSGHCVTVELPLLPTPWEEEDDEDEAPTSSTTGPPFAVILADKNEKERNSVCKLLWARRHPVFSVSSLSEVMMRIESPDIGLLIIDPCHLDMTEGESKTFAKAPYPFNMEHGGNHFVVLIYTEDFDDWRVQKMKKCSHVIELPKPATTSLLHSTLYEAERMVIRVREYEERVAQMRSAFREFQAERYEMGKVLGRGSYGEVYEVVDRLTGGKLAVKRMTLSDGLLAADVAEEFLSVTSMRHKNMIHYFYCEQESETVLRLYMELASGGTLKDKIRQHGGPLPLPTVVQYLEDLCDGLAYIHSNLFVHGDIKTANALVDQYGRVKIGDFGTAKRLKRKSEKLYKFVGTPRFMAPELINADATQGHGYDQKGDIWSLGCVALELATGKPPFWHIEEAQGIGIFNFLINLKETPDLSIIEHSDPDFYAFVRRCLHVDPKERPTAQELLTSNLFQRAGTSVRDMRLAQQIQAATKLHEYAALKEDNSDDENDDDDDDEDDDDDDMFVECDFPLVFSGVGTFPNGDQNVATSNRGNIDNEKKGTAKLSG</sequence>
<dbReference type="InterPro" id="IPR017441">
    <property type="entry name" value="Protein_kinase_ATP_BS"/>
</dbReference>
<dbReference type="EMBL" id="CZPT02001153">
    <property type="protein sequence ID" value="SCU69127.1"/>
    <property type="molecule type" value="Genomic_DNA"/>
</dbReference>
<evidence type="ECO:0000256" key="8">
    <source>
        <dbReference type="ARBA" id="ARBA00047899"/>
    </source>
</evidence>
<dbReference type="CDD" id="cd22964">
    <property type="entry name" value="DD_CrRSP_unchar"/>
    <property type="match status" value="1"/>
</dbReference>
<dbReference type="VEuPathDB" id="TriTrypDB:TEOVI_000068400"/>
<keyword evidence="5 10" id="KW-0547">Nucleotide-binding</keyword>
<dbReference type="PROSITE" id="PS00107">
    <property type="entry name" value="PROTEIN_KINASE_ATP"/>
    <property type="match status" value="1"/>
</dbReference>
<feature type="region of interest" description="Disordered" evidence="12">
    <location>
        <begin position="1146"/>
        <end position="1165"/>
    </location>
</feature>
<dbReference type="InterPro" id="IPR014710">
    <property type="entry name" value="RmlC-like_jellyroll"/>
</dbReference>
<evidence type="ECO:0000256" key="7">
    <source>
        <dbReference type="ARBA" id="ARBA00022840"/>
    </source>
</evidence>
<dbReference type="InterPro" id="IPR000595">
    <property type="entry name" value="cNMP-bd_dom"/>
</dbReference>
<keyword evidence="4" id="KW-0808">Transferase</keyword>
<name>A0A1G4IB05_TRYEQ</name>
<proteinExistence type="inferred from homology"/>
<dbReference type="PANTHER" id="PTHR48012">
    <property type="entry name" value="STERILE20-LIKE KINASE, ISOFORM B-RELATED"/>
    <property type="match status" value="1"/>
</dbReference>
<dbReference type="CDD" id="cd00038">
    <property type="entry name" value="CAP_ED"/>
    <property type="match status" value="1"/>
</dbReference>
<dbReference type="FunFam" id="1.10.510.10:FF:000805">
    <property type="entry name" value="Mitogen activated kinase-like protein"/>
    <property type="match status" value="1"/>
</dbReference>
<gene>
    <name evidence="16" type="ORF">TEOVI_000068400</name>
</gene>
<dbReference type="GO" id="GO:0004674">
    <property type="term" value="F:protein serine/threonine kinase activity"/>
    <property type="evidence" value="ECO:0007669"/>
    <property type="project" value="UniProtKB-KW"/>
</dbReference>
<keyword evidence="7 10" id="KW-0067">ATP-binding</keyword>
<feature type="region of interest" description="Disordered" evidence="12">
    <location>
        <begin position="123"/>
        <end position="148"/>
    </location>
</feature>
<comment type="similarity">
    <text evidence="1">Belongs to the protein kinase superfamily. STE Ser/Thr protein kinase family. STE20 subfamily.</text>
</comment>
<keyword evidence="17" id="KW-1185">Reference proteome</keyword>
<dbReference type="CDD" id="cd00130">
    <property type="entry name" value="PAS"/>
    <property type="match status" value="1"/>
</dbReference>
<comment type="catalytic activity">
    <reaction evidence="9">
        <text>L-seryl-[protein] + ATP = O-phospho-L-seryl-[protein] + ADP + H(+)</text>
        <dbReference type="Rhea" id="RHEA:17989"/>
        <dbReference type="Rhea" id="RHEA-COMP:9863"/>
        <dbReference type="Rhea" id="RHEA-COMP:11604"/>
        <dbReference type="ChEBI" id="CHEBI:15378"/>
        <dbReference type="ChEBI" id="CHEBI:29999"/>
        <dbReference type="ChEBI" id="CHEBI:30616"/>
        <dbReference type="ChEBI" id="CHEBI:83421"/>
        <dbReference type="ChEBI" id="CHEBI:456216"/>
        <dbReference type="EC" id="2.7.11.1"/>
    </reaction>
</comment>
<keyword evidence="3" id="KW-0723">Serine/threonine-protein kinase</keyword>
<dbReference type="SUPFAM" id="SSF55785">
    <property type="entry name" value="PYP-like sensor domain (PAS domain)"/>
    <property type="match status" value="1"/>
</dbReference>
<dbReference type="Proteomes" id="UP000195570">
    <property type="component" value="Unassembled WGS sequence"/>
</dbReference>
<evidence type="ECO:0000256" key="6">
    <source>
        <dbReference type="ARBA" id="ARBA00022777"/>
    </source>
</evidence>
<evidence type="ECO:0000256" key="11">
    <source>
        <dbReference type="SAM" id="Coils"/>
    </source>
</evidence>
<dbReference type="GO" id="GO:0005737">
    <property type="term" value="C:cytoplasm"/>
    <property type="evidence" value="ECO:0007669"/>
    <property type="project" value="TreeGrafter"/>
</dbReference>
<accession>A0A1G4IB05</accession>
<evidence type="ECO:0000259" key="15">
    <source>
        <dbReference type="PROSITE" id="PS50112"/>
    </source>
</evidence>
<dbReference type="GO" id="GO:0005524">
    <property type="term" value="F:ATP binding"/>
    <property type="evidence" value="ECO:0007669"/>
    <property type="project" value="UniProtKB-UniRule"/>
</dbReference>
<feature type="compositionally biased region" description="Polar residues" evidence="12">
    <location>
        <begin position="1146"/>
        <end position="1160"/>
    </location>
</feature>
<evidence type="ECO:0000313" key="16">
    <source>
        <dbReference type="EMBL" id="SCU69127.1"/>
    </source>
</evidence>
<feature type="compositionally biased region" description="Polar residues" evidence="12">
    <location>
        <begin position="1717"/>
        <end position="1729"/>
    </location>
</feature>
<organism evidence="16 17">
    <name type="scientific">Trypanosoma equiperdum</name>
    <dbReference type="NCBI Taxonomy" id="5694"/>
    <lineage>
        <taxon>Eukaryota</taxon>
        <taxon>Discoba</taxon>
        <taxon>Euglenozoa</taxon>
        <taxon>Kinetoplastea</taxon>
        <taxon>Metakinetoplastina</taxon>
        <taxon>Trypanosomatida</taxon>
        <taxon>Trypanosomatidae</taxon>
        <taxon>Trypanosoma</taxon>
    </lineage>
</organism>
<feature type="region of interest" description="Disordered" evidence="12">
    <location>
        <begin position="1673"/>
        <end position="1699"/>
    </location>
</feature>
<dbReference type="NCBIfam" id="TIGR00229">
    <property type="entry name" value="sensory_box"/>
    <property type="match status" value="1"/>
</dbReference>
<comment type="caution">
    <text evidence="16">The sequence shown here is derived from an EMBL/GenBank/DDBJ whole genome shotgun (WGS) entry which is preliminary data.</text>
</comment>
<protein>
    <recommendedName>
        <fullName evidence="2">non-specific serine/threonine protein kinase</fullName>
        <ecNumber evidence="2">2.7.11.1</ecNumber>
    </recommendedName>
</protein>
<keyword evidence="6 16" id="KW-0418">Kinase</keyword>
<reference evidence="16" key="1">
    <citation type="submission" date="2016-09" db="EMBL/GenBank/DDBJ databases">
        <authorList>
            <person name="Hebert L."/>
            <person name="Moumen B."/>
        </authorList>
    </citation>
    <scope>NUCLEOTIDE SEQUENCE [LARGE SCALE GENOMIC DNA]</scope>
    <source>
        <strain evidence="16">OVI</strain>
    </source>
</reference>
<comment type="catalytic activity">
    <reaction evidence="8">
        <text>L-threonyl-[protein] + ATP = O-phospho-L-threonyl-[protein] + ADP + H(+)</text>
        <dbReference type="Rhea" id="RHEA:46608"/>
        <dbReference type="Rhea" id="RHEA-COMP:11060"/>
        <dbReference type="Rhea" id="RHEA-COMP:11605"/>
        <dbReference type="ChEBI" id="CHEBI:15378"/>
        <dbReference type="ChEBI" id="CHEBI:30013"/>
        <dbReference type="ChEBI" id="CHEBI:30616"/>
        <dbReference type="ChEBI" id="CHEBI:61977"/>
        <dbReference type="ChEBI" id="CHEBI:456216"/>
        <dbReference type="EC" id="2.7.11.1"/>
    </reaction>
</comment>
<feature type="binding site" evidence="10">
    <location>
        <position position="1414"/>
    </location>
    <ligand>
        <name>ATP</name>
        <dbReference type="ChEBI" id="CHEBI:30616"/>
    </ligand>
</feature>
<feature type="region of interest" description="Disordered" evidence="12">
    <location>
        <begin position="1711"/>
        <end position="1742"/>
    </location>
</feature>
<dbReference type="Pfam" id="PF00069">
    <property type="entry name" value="Pkinase"/>
    <property type="match status" value="1"/>
</dbReference>
<dbReference type="InterPro" id="IPR050629">
    <property type="entry name" value="STE20/SPS1-PAK"/>
</dbReference>
<evidence type="ECO:0000256" key="12">
    <source>
        <dbReference type="SAM" id="MobiDB-lite"/>
    </source>
</evidence>
<dbReference type="InterPro" id="IPR011009">
    <property type="entry name" value="Kinase-like_dom_sf"/>
</dbReference>
<dbReference type="InterPro" id="IPR018490">
    <property type="entry name" value="cNMP-bd_dom_sf"/>
</dbReference>